<feature type="zinc finger region" description="TAZ-type" evidence="12">
    <location>
        <begin position="915"/>
        <end position="1003"/>
    </location>
</feature>
<accession>A0A8S1D145</accession>
<feature type="domain" description="TAZ-type" evidence="14">
    <location>
        <begin position="20"/>
        <end position="82"/>
    </location>
</feature>
<dbReference type="InterPro" id="IPR035898">
    <property type="entry name" value="TAZ_dom_sf"/>
</dbReference>
<dbReference type="PANTHER" id="PTHR13808">
    <property type="entry name" value="CBP/P300-RELATED"/>
    <property type="match status" value="1"/>
</dbReference>
<evidence type="ECO:0000256" key="7">
    <source>
        <dbReference type="ARBA" id="ARBA00022853"/>
    </source>
</evidence>
<evidence type="ECO:0000256" key="10">
    <source>
        <dbReference type="ARBA" id="ARBA00023242"/>
    </source>
</evidence>
<evidence type="ECO:0000256" key="11">
    <source>
        <dbReference type="ARBA" id="ARBA00048017"/>
    </source>
</evidence>
<sequence>MSSSPKIPRLEELQSPNYSNEEVTKQIIQHLFSLVHSQNCHQQDECAYPDCWKVKNTIEHMATCLEHWHECTQRDCPVCSPLRKDNSEKEKLQAAADPQDSTLDKSGASTAREGATGGTGASSNAKDPVQPSSTDGSRIFDYALDEDANIGTRCELPDLHKIWHKSFKQHHSEARKIYKKKNQPVGVYYPSCVIETLRKSNALNMIFGQATCAIAEGLKPSNKPSSAPTRAAYRLKLICATWITIRDKATCQIQVNPSDYCRALRPHKSRILLVAHNILPPLRRLNMFRFQLIQPKYGFEIIESHRRQLKALLHAKTCGHRPTRLEGGLRQLECFYPDCKRTKYLLDHMLICWDGAICRAPLCWDSKQILSHWSQCTQGSYCHLCSPLLQTNPLNQYESREAPEDSQEETSASTLPPVQIRDSSVDQPNFNSAPTFPHSDRDRHIKRTENEYSDPTIPSTDPAPDFLQDSPVTMAQSVLEPPNQSTQEPNAIDMSKVTKYLQYLLTLDVPAGPTWPLTAINRKNESGLVSESCIDIKKIHESFIAKIHNNARKVNEIEKQHDTQKHTSEELLYPFCVLDTLRKNSLVELILGPEEPSGLNLHQKQQAFTLIGYLCYLREADALKRGCANKLCLHPNCSLVIQKFYHLEGECKHSCEPNARVIYVNPQLAAESKLRQSRGDEFCLPPTTCQIEHSISPRRTINMSQIEPTPAIFSIIKTIKMQQLHLKALLHAQKCTHRKPRANIGHWQEIRTKCPDPECAKMKEVLNHTLLCTTIFSCKVQLCWSSKDLLSHWFKCADQDCPLCAPCRPTDKSKLHPNAEGCFPNTKPLDAGELALHEAIPEQVESPTDGSLELNEMRSYYIAFIHETARMIYEKEKESGKLKQPAETFNSYCAIEAVTNVHLGHLIFGPVSEEEEEGMSLLQQQQTLTLIGYQCLRRVNVTNTKNQYMCSHPSCTSLISDFGHVDTCKKDCDWPWCQSISMLVDHWKKCKSSDADCRVCSIVSLTVP</sequence>
<evidence type="ECO:0000256" key="3">
    <source>
        <dbReference type="ARBA" id="ARBA00022679"/>
    </source>
</evidence>
<dbReference type="InterPro" id="IPR000197">
    <property type="entry name" value="Znf_TAZ"/>
</dbReference>
<feature type="zinc finger region" description="TAZ-type" evidence="12">
    <location>
        <begin position="286"/>
        <end position="388"/>
    </location>
</feature>
<evidence type="ECO:0000256" key="12">
    <source>
        <dbReference type="PROSITE-ProRule" id="PRU00203"/>
    </source>
</evidence>
<evidence type="ECO:0000256" key="13">
    <source>
        <dbReference type="SAM" id="MobiDB-lite"/>
    </source>
</evidence>
<evidence type="ECO:0000256" key="1">
    <source>
        <dbReference type="ARBA" id="ARBA00004123"/>
    </source>
</evidence>
<dbReference type="EC" id="2.3.1.48" evidence="2"/>
<gene>
    <name evidence="15" type="ORF">CLODIP_2_CD04813</name>
</gene>
<dbReference type="SMART" id="SM00551">
    <property type="entry name" value="ZnF_TAZ"/>
    <property type="match status" value="3"/>
</dbReference>
<dbReference type="Proteomes" id="UP000494165">
    <property type="component" value="Unassembled WGS sequence"/>
</dbReference>
<evidence type="ECO:0000259" key="14">
    <source>
        <dbReference type="PROSITE" id="PS50134"/>
    </source>
</evidence>
<dbReference type="GO" id="GO:0000123">
    <property type="term" value="C:histone acetyltransferase complex"/>
    <property type="evidence" value="ECO:0007669"/>
    <property type="project" value="TreeGrafter"/>
</dbReference>
<keyword evidence="3" id="KW-0808">Transferase</keyword>
<evidence type="ECO:0000256" key="6">
    <source>
        <dbReference type="ARBA" id="ARBA00022833"/>
    </source>
</evidence>
<keyword evidence="9" id="KW-0804">Transcription</keyword>
<feature type="domain" description="TAZ-type" evidence="14">
    <location>
        <begin position="714"/>
        <end position="807"/>
    </location>
</feature>
<dbReference type="GO" id="GO:0003713">
    <property type="term" value="F:transcription coactivator activity"/>
    <property type="evidence" value="ECO:0007669"/>
    <property type="project" value="TreeGrafter"/>
</dbReference>
<comment type="subcellular location">
    <subcellularLocation>
        <location evidence="1">Nucleus</location>
    </subcellularLocation>
</comment>
<feature type="zinc finger region" description="TAZ-type" evidence="12">
    <location>
        <begin position="714"/>
        <end position="807"/>
    </location>
</feature>
<feature type="zinc finger region" description="TAZ-type" evidence="12">
    <location>
        <begin position="20"/>
        <end position="82"/>
    </location>
</feature>
<evidence type="ECO:0000256" key="9">
    <source>
        <dbReference type="ARBA" id="ARBA00023163"/>
    </source>
</evidence>
<evidence type="ECO:0000256" key="5">
    <source>
        <dbReference type="ARBA" id="ARBA00022771"/>
    </source>
</evidence>
<feature type="region of interest" description="Disordered" evidence="13">
    <location>
        <begin position="398"/>
        <end position="444"/>
    </location>
</feature>
<dbReference type="GO" id="GO:0005667">
    <property type="term" value="C:transcription regulator complex"/>
    <property type="evidence" value="ECO:0007669"/>
    <property type="project" value="TreeGrafter"/>
</dbReference>
<dbReference type="AlphaFoldDB" id="A0A8S1D145"/>
<dbReference type="OrthoDB" id="899at2759"/>
<feature type="domain" description="TAZ-type" evidence="14">
    <location>
        <begin position="915"/>
        <end position="1003"/>
    </location>
</feature>
<evidence type="ECO:0000256" key="2">
    <source>
        <dbReference type="ARBA" id="ARBA00013184"/>
    </source>
</evidence>
<keyword evidence="8" id="KW-0805">Transcription regulation</keyword>
<feature type="region of interest" description="Disordered" evidence="13">
    <location>
        <begin position="89"/>
        <end position="137"/>
    </location>
</feature>
<dbReference type="GO" id="GO:0045944">
    <property type="term" value="P:positive regulation of transcription by RNA polymerase II"/>
    <property type="evidence" value="ECO:0007669"/>
    <property type="project" value="TreeGrafter"/>
</dbReference>
<comment type="caution">
    <text evidence="15">The sequence shown here is derived from an EMBL/GenBank/DDBJ whole genome shotgun (WGS) entry which is preliminary data.</text>
</comment>
<protein>
    <recommendedName>
        <fullName evidence="2">histone acetyltransferase</fullName>
        <ecNumber evidence="2">2.3.1.48</ecNumber>
    </recommendedName>
</protein>
<keyword evidence="5 12" id="KW-0863">Zinc-finger</keyword>
<dbReference type="GO" id="GO:0031490">
    <property type="term" value="F:chromatin DNA binding"/>
    <property type="evidence" value="ECO:0007669"/>
    <property type="project" value="TreeGrafter"/>
</dbReference>
<feature type="domain" description="TAZ-type" evidence="14">
    <location>
        <begin position="286"/>
        <end position="388"/>
    </location>
</feature>
<dbReference type="GO" id="GO:0005634">
    <property type="term" value="C:nucleus"/>
    <property type="evidence" value="ECO:0007669"/>
    <property type="project" value="UniProtKB-SubCell"/>
</dbReference>
<keyword evidence="7" id="KW-0156">Chromatin regulator</keyword>
<dbReference type="SUPFAM" id="SSF57933">
    <property type="entry name" value="TAZ domain"/>
    <property type="match status" value="4"/>
</dbReference>
<comment type="catalytic activity">
    <reaction evidence="11">
        <text>L-lysyl-[protein] + acetyl-CoA = N(6)-acetyl-L-lysyl-[protein] + CoA + H(+)</text>
        <dbReference type="Rhea" id="RHEA:45948"/>
        <dbReference type="Rhea" id="RHEA-COMP:9752"/>
        <dbReference type="Rhea" id="RHEA-COMP:10731"/>
        <dbReference type="ChEBI" id="CHEBI:15378"/>
        <dbReference type="ChEBI" id="CHEBI:29969"/>
        <dbReference type="ChEBI" id="CHEBI:57287"/>
        <dbReference type="ChEBI" id="CHEBI:57288"/>
        <dbReference type="ChEBI" id="CHEBI:61930"/>
        <dbReference type="EC" id="2.3.1.48"/>
    </reaction>
</comment>
<reference evidence="15 16" key="1">
    <citation type="submission" date="2020-04" db="EMBL/GenBank/DDBJ databases">
        <authorList>
            <person name="Alioto T."/>
            <person name="Alioto T."/>
            <person name="Gomez Garrido J."/>
        </authorList>
    </citation>
    <scope>NUCLEOTIDE SEQUENCE [LARGE SCALE GENOMIC DNA]</scope>
</reference>
<dbReference type="GO" id="GO:0008270">
    <property type="term" value="F:zinc ion binding"/>
    <property type="evidence" value="ECO:0007669"/>
    <property type="project" value="UniProtKB-KW"/>
</dbReference>
<evidence type="ECO:0000256" key="4">
    <source>
        <dbReference type="ARBA" id="ARBA00022723"/>
    </source>
</evidence>
<dbReference type="Gene3D" id="1.20.1020.10">
    <property type="entry name" value="TAZ domain"/>
    <property type="match status" value="4"/>
</dbReference>
<evidence type="ECO:0000313" key="15">
    <source>
        <dbReference type="EMBL" id="CAB3374770.1"/>
    </source>
</evidence>
<evidence type="ECO:0000313" key="16">
    <source>
        <dbReference type="Proteomes" id="UP000494165"/>
    </source>
</evidence>
<keyword evidence="16" id="KW-1185">Reference proteome</keyword>
<dbReference type="EMBL" id="CADEPI010000103">
    <property type="protein sequence ID" value="CAB3374770.1"/>
    <property type="molecule type" value="Genomic_DNA"/>
</dbReference>
<dbReference type="PANTHER" id="PTHR13808:SF1">
    <property type="entry name" value="HISTONE ACETYLTRANSFERASE"/>
    <property type="match status" value="1"/>
</dbReference>
<dbReference type="PROSITE" id="PS50134">
    <property type="entry name" value="ZF_TAZ"/>
    <property type="match status" value="4"/>
</dbReference>
<evidence type="ECO:0000256" key="8">
    <source>
        <dbReference type="ARBA" id="ARBA00023015"/>
    </source>
</evidence>
<feature type="compositionally biased region" description="Polar residues" evidence="13">
    <location>
        <begin position="409"/>
        <end position="434"/>
    </location>
</feature>
<organism evidence="15 16">
    <name type="scientific">Cloeon dipterum</name>
    <dbReference type="NCBI Taxonomy" id="197152"/>
    <lineage>
        <taxon>Eukaryota</taxon>
        <taxon>Metazoa</taxon>
        <taxon>Ecdysozoa</taxon>
        <taxon>Arthropoda</taxon>
        <taxon>Hexapoda</taxon>
        <taxon>Insecta</taxon>
        <taxon>Pterygota</taxon>
        <taxon>Palaeoptera</taxon>
        <taxon>Ephemeroptera</taxon>
        <taxon>Pisciforma</taxon>
        <taxon>Baetidae</taxon>
        <taxon>Cloeon</taxon>
    </lineage>
</organism>
<keyword evidence="6 12" id="KW-0862">Zinc</keyword>
<dbReference type="InterPro" id="IPR013178">
    <property type="entry name" value="Histone_AcTrfase_Rtt109/CBP"/>
</dbReference>
<proteinExistence type="predicted"/>
<dbReference type="GO" id="GO:0004402">
    <property type="term" value="F:histone acetyltransferase activity"/>
    <property type="evidence" value="ECO:0007669"/>
    <property type="project" value="InterPro"/>
</dbReference>
<dbReference type="Pfam" id="PF02135">
    <property type="entry name" value="zf-TAZ"/>
    <property type="match status" value="3"/>
</dbReference>
<keyword evidence="4 12" id="KW-0479">Metal-binding</keyword>
<name>A0A8S1D145_9INSE</name>
<keyword evidence="10" id="KW-0539">Nucleus</keyword>